<comment type="caution">
    <text evidence="1">The sequence shown here is derived from an EMBL/GenBank/DDBJ whole genome shotgun (WGS) entry which is preliminary data.</text>
</comment>
<reference evidence="1 2" key="1">
    <citation type="submission" date="2021-06" db="EMBL/GenBank/DDBJ databases">
        <title>Caerostris extrusa draft genome.</title>
        <authorList>
            <person name="Kono N."/>
            <person name="Arakawa K."/>
        </authorList>
    </citation>
    <scope>NUCLEOTIDE SEQUENCE [LARGE SCALE GENOMIC DNA]</scope>
</reference>
<dbReference type="Proteomes" id="UP001054945">
    <property type="component" value="Unassembled WGS sequence"/>
</dbReference>
<keyword evidence="2" id="KW-1185">Reference proteome</keyword>
<sequence>MNLIVKERIRKCERLKKEIQTMSSTANSDTYSRQQASKVAQMSASGLVYGFKPVADENQSGSIPPSGPGVMVM</sequence>
<gene>
    <name evidence="1" type="ORF">CEXT_604411</name>
</gene>
<organism evidence="1 2">
    <name type="scientific">Caerostris extrusa</name>
    <name type="common">Bark spider</name>
    <name type="synonym">Caerostris bankana</name>
    <dbReference type="NCBI Taxonomy" id="172846"/>
    <lineage>
        <taxon>Eukaryota</taxon>
        <taxon>Metazoa</taxon>
        <taxon>Ecdysozoa</taxon>
        <taxon>Arthropoda</taxon>
        <taxon>Chelicerata</taxon>
        <taxon>Arachnida</taxon>
        <taxon>Araneae</taxon>
        <taxon>Araneomorphae</taxon>
        <taxon>Entelegynae</taxon>
        <taxon>Araneoidea</taxon>
        <taxon>Araneidae</taxon>
        <taxon>Caerostris</taxon>
    </lineage>
</organism>
<evidence type="ECO:0000313" key="1">
    <source>
        <dbReference type="EMBL" id="GIY19868.1"/>
    </source>
</evidence>
<dbReference type="EMBL" id="BPLR01007802">
    <property type="protein sequence ID" value="GIY19868.1"/>
    <property type="molecule type" value="Genomic_DNA"/>
</dbReference>
<protein>
    <submittedName>
        <fullName evidence="1">Uncharacterized protein</fullName>
    </submittedName>
</protein>
<evidence type="ECO:0000313" key="2">
    <source>
        <dbReference type="Proteomes" id="UP001054945"/>
    </source>
</evidence>
<dbReference type="AlphaFoldDB" id="A0AAV4RC48"/>
<accession>A0AAV4RC48</accession>
<proteinExistence type="predicted"/>
<name>A0AAV4RC48_CAEEX</name>